<dbReference type="OrthoDB" id="9784760at2"/>
<dbReference type="GO" id="GO:0005737">
    <property type="term" value="C:cytoplasm"/>
    <property type="evidence" value="ECO:0007669"/>
    <property type="project" value="UniProtKB-SubCell"/>
</dbReference>
<protein>
    <recommendedName>
        <fullName evidence="7">Redox-sensing transcriptional repressor Rex</fullName>
    </recommendedName>
</protein>
<dbReference type="PANTHER" id="PTHR35786">
    <property type="entry name" value="REDOX-SENSING TRANSCRIPTIONAL REPRESSOR REX"/>
    <property type="match status" value="1"/>
</dbReference>
<evidence type="ECO:0000256" key="3">
    <source>
        <dbReference type="ARBA" id="ARBA00023015"/>
    </source>
</evidence>
<dbReference type="Gene3D" id="1.10.10.10">
    <property type="entry name" value="Winged helix-like DNA-binding domain superfamily/Winged helix DNA-binding domain"/>
    <property type="match status" value="1"/>
</dbReference>
<dbReference type="NCBIfam" id="NF003995">
    <property type="entry name" value="PRK05472.2-4"/>
    <property type="match status" value="1"/>
</dbReference>
<keyword evidence="4 7" id="KW-0520">NAD</keyword>
<dbReference type="SUPFAM" id="SSF51735">
    <property type="entry name" value="NAD(P)-binding Rossmann-fold domains"/>
    <property type="match status" value="1"/>
</dbReference>
<dbReference type="SMART" id="SM00881">
    <property type="entry name" value="CoA_binding"/>
    <property type="match status" value="1"/>
</dbReference>
<dbReference type="InterPro" id="IPR036291">
    <property type="entry name" value="NAD(P)-bd_dom_sf"/>
</dbReference>
<dbReference type="Gene3D" id="3.40.50.720">
    <property type="entry name" value="NAD(P)-binding Rossmann-like Domain"/>
    <property type="match status" value="1"/>
</dbReference>
<dbReference type="SUPFAM" id="SSF46785">
    <property type="entry name" value="Winged helix' DNA-binding domain"/>
    <property type="match status" value="1"/>
</dbReference>
<dbReference type="GO" id="GO:0045892">
    <property type="term" value="P:negative regulation of DNA-templated transcription"/>
    <property type="evidence" value="ECO:0007669"/>
    <property type="project" value="InterPro"/>
</dbReference>
<keyword evidence="3 7" id="KW-0805">Transcription regulation</keyword>
<feature type="domain" description="CoA-binding" evidence="8">
    <location>
        <begin position="81"/>
        <end position="182"/>
    </location>
</feature>
<evidence type="ECO:0000256" key="1">
    <source>
        <dbReference type="ARBA" id="ARBA00022490"/>
    </source>
</evidence>
<evidence type="ECO:0000256" key="5">
    <source>
        <dbReference type="ARBA" id="ARBA00023125"/>
    </source>
</evidence>
<dbReference type="Pfam" id="PF06971">
    <property type="entry name" value="Put_DNA-bind_N"/>
    <property type="match status" value="1"/>
</dbReference>
<evidence type="ECO:0000256" key="4">
    <source>
        <dbReference type="ARBA" id="ARBA00023027"/>
    </source>
</evidence>
<comment type="subcellular location">
    <subcellularLocation>
        <location evidence="7">Cytoplasm</location>
    </subcellularLocation>
</comment>
<evidence type="ECO:0000313" key="10">
    <source>
        <dbReference type="Proteomes" id="UP000244089"/>
    </source>
</evidence>
<gene>
    <name evidence="7" type="primary">rex</name>
    <name evidence="9" type="ORF">C8C76_11915</name>
</gene>
<dbReference type="GO" id="GO:0051775">
    <property type="term" value="P:response to redox state"/>
    <property type="evidence" value="ECO:0007669"/>
    <property type="project" value="InterPro"/>
</dbReference>
<comment type="similarity">
    <text evidence="7">Belongs to the transcriptional regulatory Rex family.</text>
</comment>
<dbReference type="RefSeq" id="WP_108140694.1">
    <property type="nucleotide sequence ID" value="NZ_QAXS01000019.1"/>
</dbReference>
<feature type="binding site" evidence="7">
    <location>
        <begin position="92"/>
        <end position="97"/>
    </location>
    <ligand>
        <name>NAD(+)</name>
        <dbReference type="ChEBI" id="CHEBI:57540"/>
    </ligand>
</feature>
<comment type="caution">
    <text evidence="9">The sequence shown here is derived from an EMBL/GenBank/DDBJ whole genome shotgun (WGS) entry which is preliminary data.</text>
</comment>
<dbReference type="InterPro" id="IPR009718">
    <property type="entry name" value="Rex_DNA-bd_C_dom"/>
</dbReference>
<proteinExistence type="inferred from homology"/>
<dbReference type="PANTHER" id="PTHR35786:SF1">
    <property type="entry name" value="REDOX-SENSING TRANSCRIPTIONAL REPRESSOR REX 1"/>
    <property type="match status" value="1"/>
</dbReference>
<dbReference type="InterPro" id="IPR036390">
    <property type="entry name" value="WH_DNA-bd_sf"/>
</dbReference>
<dbReference type="Proteomes" id="UP000244089">
    <property type="component" value="Unassembled WGS sequence"/>
</dbReference>
<evidence type="ECO:0000256" key="7">
    <source>
        <dbReference type="HAMAP-Rule" id="MF_01131"/>
    </source>
</evidence>
<keyword evidence="6 7" id="KW-0804">Transcription</keyword>
<organism evidence="9 10">
    <name type="scientific">Halanaerobium saccharolyticum</name>
    <dbReference type="NCBI Taxonomy" id="43595"/>
    <lineage>
        <taxon>Bacteria</taxon>
        <taxon>Bacillati</taxon>
        <taxon>Bacillota</taxon>
        <taxon>Clostridia</taxon>
        <taxon>Halanaerobiales</taxon>
        <taxon>Halanaerobiaceae</taxon>
        <taxon>Halanaerobium</taxon>
    </lineage>
</organism>
<keyword evidence="5 7" id="KW-0238">DNA-binding</keyword>
<dbReference type="InterPro" id="IPR036388">
    <property type="entry name" value="WH-like_DNA-bd_sf"/>
</dbReference>
<accession>A0A2T5RIH9</accession>
<dbReference type="InterPro" id="IPR003781">
    <property type="entry name" value="CoA-bd"/>
</dbReference>
<reference evidence="9 10" key="1">
    <citation type="submission" date="2018-04" db="EMBL/GenBank/DDBJ databases">
        <title>Subsurface microbial communities from deep shales in Ohio and West Virginia, USA.</title>
        <authorList>
            <person name="Wrighton K."/>
        </authorList>
    </citation>
    <scope>NUCLEOTIDE SEQUENCE [LARGE SCALE GENOMIC DNA]</scope>
    <source>
        <strain evidence="9 10">WC1</strain>
    </source>
</reference>
<keyword evidence="2 7" id="KW-0678">Repressor</keyword>
<dbReference type="GO" id="GO:0003700">
    <property type="term" value="F:DNA-binding transcription factor activity"/>
    <property type="evidence" value="ECO:0007669"/>
    <property type="project" value="UniProtKB-UniRule"/>
</dbReference>
<evidence type="ECO:0000259" key="8">
    <source>
        <dbReference type="SMART" id="SM00881"/>
    </source>
</evidence>
<dbReference type="GO" id="GO:0003677">
    <property type="term" value="F:DNA binding"/>
    <property type="evidence" value="ECO:0007669"/>
    <property type="project" value="UniProtKB-UniRule"/>
</dbReference>
<dbReference type="AlphaFoldDB" id="A0A2T5RIH9"/>
<comment type="function">
    <text evidence="7">Modulates transcription in response to changes in cellular NADH/NAD(+) redox state.</text>
</comment>
<dbReference type="NCBIfam" id="NF003996">
    <property type="entry name" value="PRK05472.2-5"/>
    <property type="match status" value="1"/>
</dbReference>
<comment type="subunit">
    <text evidence="7">Homodimer.</text>
</comment>
<dbReference type="InterPro" id="IPR022876">
    <property type="entry name" value="Tscrpt_rep_Rex"/>
</dbReference>
<evidence type="ECO:0000256" key="6">
    <source>
        <dbReference type="ARBA" id="ARBA00023163"/>
    </source>
</evidence>
<evidence type="ECO:0000256" key="2">
    <source>
        <dbReference type="ARBA" id="ARBA00022491"/>
    </source>
</evidence>
<sequence length="226" mass="25365">MGKELNKIPDIIISRLPVYYQHLKNLQSSTKEYVSSEELAELTGFSSSLIRKDLSYFGTFGRKSYGYDVYYLFQQISIIMGFNYKKKVIIIGAGHLGQALAYNKGYTERGYKLISIFDKNPKLIGLVINDIEIQSVNNLENFLQNNKVDVAALTVPGAAAQKITDRLAAAGIKAIWDFTEVPLKVPEDILLEEQLINEGLCKLSVKMNQQRLDKNGTTEDLSCGQK</sequence>
<dbReference type="EMBL" id="QAXS01000019">
    <property type="protein sequence ID" value="PTV98106.1"/>
    <property type="molecule type" value="Genomic_DNA"/>
</dbReference>
<feature type="DNA-binding region" description="H-T-H motif" evidence="7">
    <location>
        <begin position="18"/>
        <end position="57"/>
    </location>
</feature>
<keyword evidence="1 7" id="KW-0963">Cytoplasm</keyword>
<evidence type="ECO:0000313" key="9">
    <source>
        <dbReference type="EMBL" id="PTV98106.1"/>
    </source>
</evidence>
<name>A0A2T5RIH9_9FIRM</name>
<dbReference type="Pfam" id="PF02629">
    <property type="entry name" value="CoA_binding"/>
    <property type="match status" value="1"/>
</dbReference>
<dbReference type="HAMAP" id="MF_01131">
    <property type="entry name" value="Rex"/>
    <property type="match status" value="1"/>
</dbReference>
<dbReference type="NCBIfam" id="NF003994">
    <property type="entry name" value="PRK05472.2-3"/>
    <property type="match status" value="1"/>
</dbReference>